<proteinExistence type="predicted"/>
<evidence type="ECO:0000313" key="1">
    <source>
        <dbReference type="EMBL" id="CCB60523.1"/>
    </source>
</evidence>
<dbReference type="OrthoDB" id="760044at2759"/>
<dbReference type="PANTHER" id="PTHR35714:SF1">
    <property type="entry name" value="OS02G0715300 PROTEIN"/>
    <property type="match status" value="1"/>
</dbReference>
<organism evidence="1 2">
    <name type="scientific">Vitis vinifera</name>
    <name type="common">Grape</name>
    <dbReference type="NCBI Taxonomy" id="29760"/>
    <lineage>
        <taxon>Eukaryota</taxon>
        <taxon>Viridiplantae</taxon>
        <taxon>Streptophyta</taxon>
        <taxon>Embryophyta</taxon>
        <taxon>Tracheophyta</taxon>
        <taxon>Spermatophyta</taxon>
        <taxon>Magnoliopsida</taxon>
        <taxon>eudicotyledons</taxon>
        <taxon>Gunneridae</taxon>
        <taxon>Pentapetalae</taxon>
        <taxon>rosids</taxon>
        <taxon>Vitales</taxon>
        <taxon>Vitaceae</taxon>
        <taxon>Viteae</taxon>
        <taxon>Vitis</taxon>
    </lineage>
</organism>
<accession>F6I0Q7</accession>
<dbReference type="AlphaFoldDB" id="F6I0Q7"/>
<keyword evidence="2" id="KW-1185">Reference proteome</keyword>
<reference evidence="2" key="1">
    <citation type="journal article" date="2007" name="Nature">
        <title>The grapevine genome sequence suggests ancestral hexaploidization in major angiosperm phyla.</title>
        <authorList>
            <consortium name="The French-Italian Public Consortium for Grapevine Genome Characterization."/>
            <person name="Jaillon O."/>
            <person name="Aury J.-M."/>
            <person name="Noel B."/>
            <person name="Policriti A."/>
            <person name="Clepet C."/>
            <person name="Casagrande A."/>
            <person name="Choisne N."/>
            <person name="Aubourg S."/>
            <person name="Vitulo N."/>
            <person name="Jubin C."/>
            <person name="Vezzi A."/>
            <person name="Legeai F."/>
            <person name="Hugueney P."/>
            <person name="Dasilva C."/>
            <person name="Horner D."/>
            <person name="Mica E."/>
            <person name="Jublot D."/>
            <person name="Poulain J."/>
            <person name="Bruyere C."/>
            <person name="Billault A."/>
            <person name="Segurens B."/>
            <person name="Gouyvenoux M."/>
            <person name="Ugarte E."/>
            <person name="Cattonaro F."/>
            <person name="Anthouard V."/>
            <person name="Vico V."/>
            <person name="Del Fabbro C."/>
            <person name="Alaux M."/>
            <person name="Di Gaspero G."/>
            <person name="Dumas V."/>
            <person name="Felice N."/>
            <person name="Paillard S."/>
            <person name="Juman I."/>
            <person name="Moroldo M."/>
            <person name="Scalabrin S."/>
            <person name="Canaguier A."/>
            <person name="Le Clainche I."/>
            <person name="Malacrida G."/>
            <person name="Durand E."/>
            <person name="Pesole G."/>
            <person name="Laucou V."/>
            <person name="Chatelet P."/>
            <person name="Merdinoglu D."/>
            <person name="Delledonne M."/>
            <person name="Pezzotti M."/>
            <person name="Lecharny A."/>
            <person name="Scarpelli C."/>
            <person name="Artiguenave F."/>
            <person name="Pe M.E."/>
            <person name="Valle G."/>
            <person name="Morgante M."/>
            <person name="Caboche M."/>
            <person name="Adam-Blondon A.-F."/>
            <person name="Weissenbach J."/>
            <person name="Quetier F."/>
            <person name="Wincker P."/>
        </authorList>
    </citation>
    <scope>NUCLEOTIDE SEQUENCE [LARGE SCALE GENOMIC DNA]</scope>
    <source>
        <strain evidence="2">cv. Pinot noir / PN40024</strain>
    </source>
</reference>
<dbReference type="Proteomes" id="UP000009183">
    <property type="component" value="Chromosome 3"/>
</dbReference>
<dbReference type="HOGENOM" id="CLU_104357_1_0_1"/>
<dbReference type="EMBL" id="FN596508">
    <property type="protein sequence ID" value="CCB60523.1"/>
    <property type="molecule type" value="Genomic_DNA"/>
</dbReference>
<dbReference type="PaxDb" id="29760-VIT_03s0038g03980.t01"/>
<dbReference type="InParanoid" id="F6I0Q7"/>
<evidence type="ECO:0000313" key="2">
    <source>
        <dbReference type="Proteomes" id="UP000009183"/>
    </source>
</evidence>
<sequence>MSSIFQSFKANGLPVSHAESKEQGLRRRLSSFSFKIQPICSTPSSWRFPRSKSLPSMGEFGGSSMRKWWDLGWAWILSRKPTFAKDLEMNEEETVILGCHNKGSWRHVFYKVRSELRRLVGSDRVGLPQTCRYDSYSYSQNFDQGNTAIHDGKVGVSNFVFSWLRMYSYFVWFGGVREEEHANRLKRKEKVECLPAGNEVDWWRNPNPMWHP</sequence>
<dbReference type="eggNOG" id="ENOG502S0PV">
    <property type="taxonomic scope" value="Eukaryota"/>
</dbReference>
<dbReference type="PANTHER" id="PTHR35714">
    <property type="entry name" value="OS02G0715300 PROTEIN"/>
    <property type="match status" value="1"/>
</dbReference>
<protein>
    <submittedName>
        <fullName evidence="1">Uncharacterized protein</fullName>
    </submittedName>
</protein>
<dbReference type="ExpressionAtlas" id="F6I0Q7">
    <property type="expression patterns" value="baseline and differential"/>
</dbReference>
<name>F6I0Q7_VITVI</name>
<gene>
    <name evidence="1" type="ordered locus">VIT_03s0038g03980</name>
</gene>
<dbReference type="FunCoup" id="F6I0Q7">
    <property type="interactions" value="141"/>
</dbReference>